<proteinExistence type="predicted"/>
<evidence type="ECO:0000313" key="9">
    <source>
        <dbReference type="Proteomes" id="UP000190130"/>
    </source>
</evidence>
<dbReference type="GO" id="GO:0008983">
    <property type="term" value="F:protein-glutamate O-methyltransferase activity"/>
    <property type="evidence" value="ECO:0007669"/>
    <property type="project" value="UniProtKB-EC"/>
</dbReference>
<dbReference type="OrthoDB" id="9816309at2"/>
<feature type="binding site" evidence="6">
    <location>
        <begin position="237"/>
        <end position="238"/>
    </location>
    <ligand>
        <name>S-adenosyl-L-methionine</name>
        <dbReference type="ChEBI" id="CHEBI:59789"/>
    </ligand>
</feature>
<gene>
    <name evidence="8" type="ORF">SAMN05660750_00322</name>
</gene>
<evidence type="ECO:0000256" key="1">
    <source>
        <dbReference type="ARBA" id="ARBA00001541"/>
    </source>
</evidence>
<dbReference type="InterPro" id="IPR000780">
    <property type="entry name" value="CheR_MeTrfase"/>
</dbReference>
<dbReference type="Pfam" id="PF01739">
    <property type="entry name" value="CheR"/>
    <property type="match status" value="1"/>
</dbReference>
<feature type="binding site" evidence="6">
    <location>
        <position position="92"/>
    </location>
    <ligand>
        <name>S-adenosyl-L-methionine</name>
        <dbReference type="ChEBI" id="CHEBI:59789"/>
    </ligand>
</feature>
<evidence type="ECO:0000256" key="3">
    <source>
        <dbReference type="ARBA" id="ARBA00022679"/>
    </source>
</evidence>
<dbReference type="SUPFAM" id="SSF53335">
    <property type="entry name" value="S-adenosyl-L-methionine-dependent methyltransferases"/>
    <property type="match status" value="1"/>
</dbReference>
<dbReference type="Proteomes" id="UP000190130">
    <property type="component" value="Unassembled WGS sequence"/>
</dbReference>
<keyword evidence="4 5" id="KW-0949">S-adenosyl-L-methionine</keyword>
<dbReference type="GO" id="GO:0032259">
    <property type="term" value="P:methylation"/>
    <property type="evidence" value="ECO:0007669"/>
    <property type="project" value="UniProtKB-KW"/>
</dbReference>
<sequence length="292" mass="33026">MSRPTTLPSMASFQPAMADITLTRDDMKFIAALVYEQAGIVIREHKEAMTRGRLARRVKALGMSSVAEYCAFLKTPQAAGELPELINAVTTNHTAFFRERHHFDHLRREVMPRLLQERSQRRGRIRIWSSACSSGEEAYSIAASCREAIGARGDLDFRILATDIDTDILARAEAGIYPAELFERLPPDVKPLLKLEPGAGRGEARIAEELRRMIAFKRLNLIERWPMSGPFDVIFCRNVFIYFDTQTKASILDRFVALLSPGGFLYLGHSESLPQPHPHLRLIGRTIYERTA</sequence>
<dbReference type="InterPro" id="IPR022641">
    <property type="entry name" value="CheR_N"/>
</dbReference>
<dbReference type="AlphaFoldDB" id="A0A1T5AM69"/>
<feature type="binding site" evidence="6">
    <location>
        <position position="163"/>
    </location>
    <ligand>
        <name>S-adenosyl-L-methionine</name>
        <dbReference type="ChEBI" id="CHEBI:59789"/>
    </ligand>
</feature>
<comment type="catalytic activity">
    <reaction evidence="1 5">
        <text>L-glutamyl-[protein] + S-adenosyl-L-methionine = [protein]-L-glutamate 5-O-methyl ester + S-adenosyl-L-homocysteine</text>
        <dbReference type="Rhea" id="RHEA:24452"/>
        <dbReference type="Rhea" id="RHEA-COMP:10208"/>
        <dbReference type="Rhea" id="RHEA-COMP:10311"/>
        <dbReference type="ChEBI" id="CHEBI:29973"/>
        <dbReference type="ChEBI" id="CHEBI:57856"/>
        <dbReference type="ChEBI" id="CHEBI:59789"/>
        <dbReference type="ChEBI" id="CHEBI:82795"/>
        <dbReference type="EC" id="2.1.1.80"/>
    </reaction>
</comment>
<evidence type="ECO:0000256" key="4">
    <source>
        <dbReference type="ARBA" id="ARBA00022691"/>
    </source>
</evidence>
<accession>A0A1T5AM69</accession>
<keyword evidence="2 5" id="KW-0489">Methyltransferase</keyword>
<evidence type="ECO:0000313" key="8">
    <source>
        <dbReference type="EMBL" id="SKB35975.1"/>
    </source>
</evidence>
<dbReference type="SMART" id="SM00138">
    <property type="entry name" value="MeTrc"/>
    <property type="match status" value="1"/>
</dbReference>
<dbReference type="Gene3D" id="3.40.50.150">
    <property type="entry name" value="Vaccinia Virus protein VP39"/>
    <property type="match status" value="1"/>
</dbReference>
<dbReference type="PANTHER" id="PTHR24422">
    <property type="entry name" value="CHEMOTAXIS PROTEIN METHYLTRANSFERASE"/>
    <property type="match status" value="1"/>
</dbReference>
<dbReference type="EC" id="2.1.1.80" evidence="5"/>
<organism evidence="8 9">
    <name type="scientific">Bosea thiooxidans</name>
    <dbReference type="NCBI Taxonomy" id="53254"/>
    <lineage>
        <taxon>Bacteria</taxon>
        <taxon>Pseudomonadati</taxon>
        <taxon>Pseudomonadota</taxon>
        <taxon>Alphaproteobacteria</taxon>
        <taxon>Hyphomicrobiales</taxon>
        <taxon>Boseaceae</taxon>
        <taxon>Bosea</taxon>
    </lineage>
</organism>
<dbReference type="RefSeq" id="WP_079591019.1">
    <property type="nucleotide sequence ID" value="NZ_FUYX01000001.1"/>
</dbReference>
<reference evidence="8 9" key="1">
    <citation type="submission" date="2017-02" db="EMBL/GenBank/DDBJ databases">
        <authorList>
            <person name="Peterson S.W."/>
        </authorList>
    </citation>
    <scope>NUCLEOTIDE SEQUENCE [LARGE SCALE GENOMIC DNA]</scope>
    <source>
        <strain evidence="8 9">DSM 9653</strain>
    </source>
</reference>
<feature type="domain" description="CheR-type methyltransferase" evidence="7">
    <location>
        <begin position="15"/>
        <end position="292"/>
    </location>
</feature>
<feature type="binding site" evidence="6">
    <location>
        <position position="94"/>
    </location>
    <ligand>
        <name>S-adenosyl-L-methionine</name>
        <dbReference type="ChEBI" id="CHEBI:59789"/>
    </ligand>
</feature>
<dbReference type="Pfam" id="PF03705">
    <property type="entry name" value="CheR_N"/>
    <property type="match status" value="1"/>
</dbReference>
<feature type="binding site" evidence="6">
    <location>
        <begin position="220"/>
        <end position="221"/>
    </location>
    <ligand>
        <name>S-adenosyl-L-methionine</name>
        <dbReference type="ChEBI" id="CHEBI:59789"/>
    </ligand>
</feature>
<comment type="function">
    <text evidence="5">Methylation of the membrane-bound methyl-accepting chemotaxis proteins (MCP) to form gamma-glutamyl methyl ester residues in MCP.</text>
</comment>
<dbReference type="PIRSF" id="PIRSF000410">
    <property type="entry name" value="CheR"/>
    <property type="match status" value="1"/>
</dbReference>
<protein>
    <recommendedName>
        <fullName evidence="5">Chemotaxis protein methyltransferase</fullName>
        <ecNumber evidence="5">2.1.1.80</ecNumber>
    </recommendedName>
</protein>
<dbReference type="InterPro" id="IPR050903">
    <property type="entry name" value="Bact_Chemotaxis_MeTrfase"/>
</dbReference>
<dbReference type="SUPFAM" id="SSF47757">
    <property type="entry name" value="Chemotaxis receptor methyltransferase CheR, N-terminal domain"/>
    <property type="match status" value="1"/>
</dbReference>
<feature type="binding site" evidence="6">
    <location>
        <position position="137"/>
    </location>
    <ligand>
        <name>S-adenosyl-L-methionine</name>
        <dbReference type="ChEBI" id="CHEBI:59789"/>
    </ligand>
</feature>
<evidence type="ECO:0000256" key="6">
    <source>
        <dbReference type="PIRSR" id="PIRSR000410-1"/>
    </source>
</evidence>
<dbReference type="InterPro" id="IPR022642">
    <property type="entry name" value="CheR_C"/>
</dbReference>
<dbReference type="InterPro" id="IPR026024">
    <property type="entry name" value="Chemotaxis_MeTrfase_CheR"/>
</dbReference>
<dbReference type="PROSITE" id="PS50123">
    <property type="entry name" value="CHER"/>
    <property type="match status" value="1"/>
</dbReference>
<dbReference type="InterPro" id="IPR036804">
    <property type="entry name" value="CheR_N_sf"/>
</dbReference>
<dbReference type="PANTHER" id="PTHR24422:SF19">
    <property type="entry name" value="CHEMOTAXIS PROTEIN METHYLTRANSFERASE"/>
    <property type="match status" value="1"/>
</dbReference>
<evidence type="ECO:0000259" key="7">
    <source>
        <dbReference type="PROSITE" id="PS50123"/>
    </source>
</evidence>
<name>A0A1T5AM69_9HYPH</name>
<dbReference type="PRINTS" id="PR00996">
    <property type="entry name" value="CHERMTFRASE"/>
</dbReference>
<feature type="binding site" evidence="6">
    <location>
        <position position="98"/>
    </location>
    <ligand>
        <name>S-adenosyl-L-methionine</name>
        <dbReference type="ChEBI" id="CHEBI:59789"/>
    </ligand>
</feature>
<evidence type="ECO:0000256" key="2">
    <source>
        <dbReference type="ARBA" id="ARBA00022603"/>
    </source>
</evidence>
<dbReference type="InterPro" id="IPR029063">
    <property type="entry name" value="SAM-dependent_MTases_sf"/>
</dbReference>
<dbReference type="Gene3D" id="1.10.155.10">
    <property type="entry name" value="Chemotaxis receptor methyltransferase CheR, N-terminal domain"/>
    <property type="match status" value="1"/>
</dbReference>
<evidence type="ECO:0000256" key="5">
    <source>
        <dbReference type="PIRNR" id="PIRNR000410"/>
    </source>
</evidence>
<keyword evidence="3 5" id="KW-0808">Transferase</keyword>
<dbReference type="EMBL" id="FUYX01000001">
    <property type="protein sequence ID" value="SKB35975.1"/>
    <property type="molecule type" value="Genomic_DNA"/>
</dbReference>